<comment type="caution">
    <text evidence="1">The sequence shown here is derived from an EMBL/GenBank/DDBJ whole genome shotgun (WGS) entry which is preliminary data.</text>
</comment>
<keyword evidence="2" id="KW-1185">Reference proteome</keyword>
<evidence type="ECO:0008006" key="3">
    <source>
        <dbReference type="Google" id="ProtNLM"/>
    </source>
</evidence>
<gene>
    <name evidence="1" type="ORF">Vgi01_59490</name>
</gene>
<proteinExistence type="predicted"/>
<dbReference type="InterPro" id="IPR010982">
    <property type="entry name" value="Lambda_DNA-bd_dom_sf"/>
</dbReference>
<evidence type="ECO:0000313" key="2">
    <source>
        <dbReference type="Proteomes" id="UP000647860"/>
    </source>
</evidence>
<dbReference type="Proteomes" id="UP000647860">
    <property type="component" value="Unassembled WGS sequence"/>
</dbReference>
<dbReference type="RefSeq" id="WP_204293279.1">
    <property type="nucleotide sequence ID" value="NZ_BAAAGZ010000048.1"/>
</dbReference>
<protein>
    <recommendedName>
        <fullName evidence="3">Helix-turn-helix domain-containing protein</fullName>
    </recommendedName>
</protein>
<evidence type="ECO:0000313" key="1">
    <source>
        <dbReference type="EMBL" id="GIJ19265.1"/>
    </source>
</evidence>
<dbReference type="EMBL" id="BOPA01000075">
    <property type="protein sequence ID" value="GIJ19265.1"/>
    <property type="molecule type" value="Genomic_DNA"/>
</dbReference>
<accession>A0ABQ4IN62</accession>
<name>A0ABQ4IN62_9ACTN</name>
<dbReference type="Pfam" id="PF13560">
    <property type="entry name" value="HTH_31"/>
    <property type="match status" value="1"/>
</dbReference>
<dbReference type="SUPFAM" id="SSF47413">
    <property type="entry name" value="lambda repressor-like DNA-binding domains"/>
    <property type="match status" value="1"/>
</dbReference>
<reference evidence="1 2" key="1">
    <citation type="submission" date="2021-01" db="EMBL/GenBank/DDBJ databases">
        <title>Whole genome shotgun sequence of Verrucosispora gifhornensis NBRC 16317.</title>
        <authorList>
            <person name="Komaki H."/>
            <person name="Tamura T."/>
        </authorList>
    </citation>
    <scope>NUCLEOTIDE SEQUENCE [LARGE SCALE GENOMIC DNA]</scope>
    <source>
        <strain evidence="1 2">NBRC 16317</strain>
    </source>
</reference>
<dbReference type="Gene3D" id="1.10.260.40">
    <property type="entry name" value="lambda repressor-like DNA-binding domains"/>
    <property type="match status" value="1"/>
</dbReference>
<organism evidence="1 2">
    <name type="scientific">Micromonospora gifhornensis</name>
    <dbReference type="NCBI Taxonomy" id="84594"/>
    <lineage>
        <taxon>Bacteria</taxon>
        <taxon>Bacillati</taxon>
        <taxon>Actinomycetota</taxon>
        <taxon>Actinomycetes</taxon>
        <taxon>Micromonosporales</taxon>
        <taxon>Micromonosporaceae</taxon>
        <taxon>Micromonospora</taxon>
    </lineage>
</organism>
<sequence length="160" mass="17030">MAAVTPSHATAQRVAIKPAPESLTPGVVADARRSLGGQLAVTRKAVGVTQVRLARMVQWSRSTVANVETARQLAPREFWLACDVALGAGGLLVAEWARTDALARRLREQMVSELVRQRLTQSPPMCVCRDLRRLLDLANSSRSLGISPAAVISGDGAGHG</sequence>